<dbReference type="AlphaFoldDB" id="A0A2U9B1R4"/>
<evidence type="ECO:0000256" key="4">
    <source>
        <dbReference type="ARBA" id="ARBA00022898"/>
    </source>
</evidence>
<dbReference type="Gene3D" id="3.40.640.10">
    <property type="entry name" value="Type I PLP-dependent aspartate aminotransferase-like (Major domain)"/>
    <property type="match status" value="1"/>
</dbReference>
<sequence length="147" mass="15983">MNYARFLTAVSAARKPSPIMMLTELQMRSPPTLISLAGGLPNPNTFPFESASITVTNGQTVTFDAATMKRALQYSSSSGIPELLTWMKNLQKDLHNPPTAAYTPEKGQMDMCVTTGSQEGLCKNHELRTVSDGCQCGQETLSHQDAE</sequence>
<proteinExistence type="predicted"/>
<dbReference type="EMBL" id="CP026244">
    <property type="protein sequence ID" value="AWO97807.1"/>
    <property type="molecule type" value="Genomic_DNA"/>
</dbReference>
<dbReference type="PANTHER" id="PTHR42790">
    <property type="entry name" value="AMINOTRANSFERASE"/>
    <property type="match status" value="1"/>
</dbReference>
<name>A0A2U9B1R4_SCOMX</name>
<comment type="cofactor">
    <cofactor evidence="1">
        <name>pyridoxal 5'-phosphate</name>
        <dbReference type="ChEBI" id="CHEBI:597326"/>
    </cofactor>
</comment>
<evidence type="ECO:0000256" key="1">
    <source>
        <dbReference type="ARBA" id="ARBA00001933"/>
    </source>
</evidence>
<dbReference type="Proteomes" id="UP000246464">
    <property type="component" value="Chromosome 2"/>
</dbReference>
<dbReference type="SUPFAM" id="SSF53383">
    <property type="entry name" value="PLP-dependent transferases"/>
    <property type="match status" value="1"/>
</dbReference>
<evidence type="ECO:0000313" key="6">
    <source>
        <dbReference type="Proteomes" id="UP000246464"/>
    </source>
</evidence>
<keyword evidence="2 5" id="KW-0032">Aminotransferase</keyword>
<dbReference type="GO" id="GO:0016212">
    <property type="term" value="F:kynurenine-oxoglutarate transaminase activity"/>
    <property type="evidence" value="ECO:0007669"/>
    <property type="project" value="TreeGrafter"/>
</dbReference>
<protein>
    <submittedName>
        <fullName evidence="5">Putative kynurenine/alpha-aminoadipate aminotransferase mitochondrial</fullName>
    </submittedName>
</protein>
<accession>A0A2U9B1R4</accession>
<evidence type="ECO:0000313" key="5">
    <source>
        <dbReference type="EMBL" id="AWO97807.1"/>
    </source>
</evidence>
<dbReference type="InterPro" id="IPR050859">
    <property type="entry name" value="Class-I_PLP-dep_aminotransf"/>
</dbReference>
<dbReference type="GO" id="GO:1901605">
    <property type="term" value="P:alpha-amino acid metabolic process"/>
    <property type="evidence" value="ECO:0007669"/>
    <property type="project" value="TreeGrafter"/>
</dbReference>
<keyword evidence="4" id="KW-0663">Pyridoxal phosphate</keyword>
<evidence type="ECO:0000256" key="3">
    <source>
        <dbReference type="ARBA" id="ARBA00022679"/>
    </source>
</evidence>
<reference evidence="5 6" key="1">
    <citation type="submission" date="2017-12" db="EMBL/GenBank/DDBJ databases">
        <title>Integrating genomic resources of turbot (Scophthalmus maximus) in depth evaluation of genetic and physical mapping variation across individuals.</title>
        <authorList>
            <person name="Martinez P."/>
        </authorList>
    </citation>
    <scope>NUCLEOTIDE SEQUENCE [LARGE SCALE GENOMIC DNA]</scope>
</reference>
<dbReference type="InterPro" id="IPR015424">
    <property type="entry name" value="PyrdxlP-dep_Trfase"/>
</dbReference>
<keyword evidence="3 5" id="KW-0808">Transferase</keyword>
<dbReference type="PANTHER" id="PTHR42790:SF19">
    <property type="entry name" value="KYNURENINE_ALPHA-AMINOADIPATE AMINOTRANSFERASE, MITOCHONDRIAL"/>
    <property type="match status" value="1"/>
</dbReference>
<dbReference type="InterPro" id="IPR015421">
    <property type="entry name" value="PyrdxlP-dep_Trfase_major"/>
</dbReference>
<gene>
    <name evidence="5" type="ORF">SMAX5B_021114</name>
</gene>
<keyword evidence="6" id="KW-1185">Reference proteome</keyword>
<evidence type="ECO:0000256" key="2">
    <source>
        <dbReference type="ARBA" id="ARBA00022576"/>
    </source>
</evidence>
<organism evidence="5 6">
    <name type="scientific">Scophthalmus maximus</name>
    <name type="common">Turbot</name>
    <name type="synonym">Psetta maxima</name>
    <dbReference type="NCBI Taxonomy" id="52904"/>
    <lineage>
        <taxon>Eukaryota</taxon>
        <taxon>Metazoa</taxon>
        <taxon>Chordata</taxon>
        <taxon>Craniata</taxon>
        <taxon>Vertebrata</taxon>
        <taxon>Euteleostomi</taxon>
        <taxon>Actinopterygii</taxon>
        <taxon>Neopterygii</taxon>
        <taxon>Teleostei</taxon>
        <taxon>Neoteleostei</taxon>
        <taxon>Acanthomorphata</taxon>
        <taxon>Carangaria</taxon>
        <taxon>Pleuronectiformes</taxon>
        <taxon>Pleuronectoidei</taxon>
        <taxon>Scophthalmidae</taxon>
        <taxon>Scophthalmus</taxon>
    </lineage>
</organism>
<dbReference type="STRING" id="52904.ENSSMAP00000023186"/>